<dbReference type="InterPro" id="IPR051448">
    <property type="entry name" value="CdaR-like_regulators"/>
</dbReference>
<evidence type="ECO:0000313" key="5">
    <source>
        <dbReference type="EMBL" id="NJC71374.1"/>
    </source>
</evidence>
<dbReference type="InterPro" id="IPR042070">
    <property type="entry name" value="PucR_C-HTH_sf"/>
</dbReference>
<dbReference type="Pfam" id="PF17853">
    <property type="entry name" value="GGDEF_2"/>
    <property type="match status" value="1"/>
</dbReference>
<dbReference type="InterPro" id="IPR012914">
    <property type="entry name" value="PucR_dom"/>
</dbReference>
<evidence type="ECO:0000259" key="4">
    <source>
        <dbReference type="Pfam" id="PF17853"/>
    </source>
</evidence>
<sequence>MAVMFVPVSHLLAEPSLRLTALVTGPRTETDRISWVSTTELPDPLPFLRGGELVMTTGLLERTDAQWRDLIVRLARRPIAALCFGTGLVHPRVPDVVVDAAADAALTLIESPADVPFGQISRWVADQIFARHYEAVHAAVRIQDGMVRELLAGGGLRGLLRRLHAQLDAGTVAVLEPDGRLVAKHPAASRWSGHPGPAPENGEGPVELPIMLGDIPVALLRTERATRHTGLVSFAANLFGLEFARQQAVRTGRREMLGQVIEDIVLRARSEPDARRSLALHGVTADSRYRVVVAQPATGRDRLRHAPWTLDQPFASETDPMPVALVRDSVVVLLPGDRDPQPVTAGLLRRLSRIDPEVGIGVSEARAGVAGLRVGYHEGCHAARSGPGVHHAAPLSPTGLVLANLELPMADVGRAVLEPLLAHDADHGGDLIRTLRSYLEHDCQSAPTIKALIVHRNTLRYRLQLIERLTGKDLNRFKDRMELWFALAAIDLEPPEVHSAST</sequence>
<protein>
    <submittedName>
        <fullName evidence="5">PucR family transcriptional regulator</fullName>
    </submittedName>
</protein>
<dbReference type="EMBL" id="JAATVY010000011">
    <property type="protein sequence ID" value="NJC71374.1"/>
    <property type="molecule type" value="Genomic_DNA"/>
</dbReference>
<accession>A0ABX0Y1Y6</accession>
<dbReference type="InterPro" id="IPR025736">
    <property type="entry name" value="PucR_C-HTH_dom"/>
</dbReference>
<dbReference type="PANTHER" id="PTHR33744">
    <property type="entry name" value="CARBOHYDRATE DIACID REGULATOR"/>
    <property type="match status" value="1"/>
</dbReference>
<gene>
    <name evidence="5" type="ORF">HC031_16860</name>
</gene>
<name>A0ABX0Y1Y6_9ACTN</name>
<dbReference type="Proteomes" id="UP000722989">
    <property type="component" value="Unassembled WGS sequence"/>
</dbReference>
<reference evidence="5 6" key="1">
    <citation type="submission" date="2020-03" db="EMBL/GenBank/DDBJ databases">
        <title>WGS of the type strain of Planosporangium spp.</title>
        <authorList>
            <person name="Thawai C."/>
        </authorList>
    </citation>
    <scope>NUCLEOTIDE SEQUENCE [LARGE SCALE GENOMIC DNA]</scope>
    <source>
        <strain evidence="5 6">TBRC 5610</strain>
    </source>
</reference>
<keyword evidence="6" id="KW-1185">Reference proteome</keyword>
<comment type="caution">
    <text evidence="5">The sequence shown here is derived from an EMBL/GenBank/DDBJ whole genome shotgun (WGS) entry which is preliminary data.</text>
</comment>
<dbReference type="Pfam" id="PF07905">
    <property type="entry name" value="PucR"/>
    <property type="match status" value="1"/>
</dbReference>
<dbReference type="Pfam" id="PF13556">
    <property type="entry name" value="HTH_30"/>
    <property type="match status" value="1"/>
</dbReference>
<organism evidence="5 6">
    <name type="scientific">Planosporangium thailandense</name>
    <dbReference type="NCBI Taxonomy" id="765197"/>
    <lineage>
        <taxon>Bacteria</taxon>
        <taxon>Bacillati</taxon>
        <taxon>Actinomycetota</taxon>
        <taxon>Actinomycetes</taxon>
        <taxon>Micromonosporales</taxon>
        <taxon>Micromonosporaceae</taxon>
        <taxon>Planosporangium</taxon>
    </lineage>
</organism>
<feature type="domain" description="CdaR GGDEF-like" evidence="4">
    <location>
        <begin position="269"/>
        <end position="384"/>
    </location>
</feature>
<dbReference type="Gene3D" id="1.10.10.2840">
    <property type="entry name" value="PucR C-terminal helix-turn-helix domain"/>
    <property type="match status" value="1"/>
</dbReference>
<feature type="domain" description="Purine catabolism PurC-like" evidence="2">
    <location>
        <begin position="11"/>
        <end position="128"/>
    </location>
</feature>
<comment type="similarity">
    <text evidence="1">Belongs to the CdaR family.</text>
</comment>
<dbReference type="InterPro" id="IPR041522">
    <property type="entry name" value="CdaR_GGDEF"/>
</dbReference>
<proteinExistence type="inferred from homology"/>
<evidence type="ECO:0000259" key="2">
    <source>
        <dbReference type="Pfam" id="PF07905"/>
    </source>
</evidence>
<evidence type="ECO:0000259" key="3">
    <source>
        <dbReference type="Pfam" id="PF13556"/>
    </source>
</evidence>
<evidence type="ECO:0000256" key="1">
    <source>
        <dbReference type="ARBA" id="ARBA00006754"/>
    </source>
</evidence>
<feature type="domain" description="PucR C-terminal helix-turn-helix" evidence="3">
    <location>
        <begin position="431"/>
        <end position="489"/>
    </location>
</feature>
<evidence type="ECO:0000313" key="6">
    <source>
        <dbReference type="Proteomes" id="UP000722989"/>
    </source>
</evidence>
<dbReference type="PANTHER" id="PTHR33744:SF1">
    <property type="entry name" value="DNA-BINDING TRANSCRIPTIONAL ACTIVATOR ADER"/>
    <property type="match status" value="1"/>
</dbReference>